<dbReference type="Pfam" id="PF00494">
    <property type="entry name" value="SQS_PSY"/>
    <property type="match status" value="1"/>
</dbReference>
<reference evidence="6 7" key="1">
    <citation type="submission" date="2018-03" db="EMBL/GenBank/DDBJ databases">
        <title>Draft genome of Deinococcus sp. OD32.</title>
        <authorList>
            <person name="Wang X.-P."/>
            <person name="Du Z.-J."/>
        </authorList>
    </citation>
    <scope>NUCLEOTIDE SEQUENCE [LARGE SCALE GENOMIC DNA]</scope>
    <source>
        <strain evidence="6 7">OD32</strain>
    </source>
</reference>
<comment type="caution">
    <text evidence="6">The sequence shown here is derived from an EMBL/GenBank/DDBJ whole genome shotgun (WGS) entry which is preliminary data.</text>
</comment>
<comment type="pathway">
    <text evidence="1">Carotenoid biosynthesis; phytoene biosynthesis.</text>
</comment>
<dbReference type="PANTHER" id="PTHR31480">
    <property type="entry name" value="BIFUNCTIONAL LYCOPENE CYCLASE/PHYTOENE SYNTHASE"/>
    <property type="match status" value="1"/>
</dbReference>
<dbReference type="PROSITE" id="PS01045">
    <property type="entry name" value="SQUALEN_PHYTOEN_SYN_2"/>
    <property type="match status" value="1"/>
</dbReference>
<dbReference type="SUPFAM" id="SSF48576">
    <property type="entry name" value="Terpenoid synthases"/>
    <property type="match status" value="1"/>
</dbReference>
<dbReference type="EMBL" id="PYSV01000003">
    <property type="protein sequence ID" value="PTA69035.1"/>
    <property type="molecule type" value="Genomic_DNA"/>
</dbReference>
<accession>A0A2T3WAW0</accession>
<dbReference type="InterPro" id="IPR019845">
    <property type="entry name" value="Squalene/phytoene_synthase_CS"/>
</dbReference>
<dbReference type="CDD" id="cd00683">
    <property type="entry name" value="Trans_IPPS_HH"/>
    <property type="match status" value="1"/>
</dbReference>
<dbReference type="SFLD" id="SFLDG01212">
    <property type="entry name" value="Phytoene_synthase_like"/>
    <property type="match status" value="1"/>
</dbReference>
<organism evidence="6 7">
    <name type="scientific">Deinococcus arcticus</name>
    <dbReference type="NCBI Taxonomy" id="2136176"/>
    <lineage>
        <taxon>Bacteria</taxon>
        <taxon>Thermotogati</taxon>
        <taxon>Deinococcota</taxon>
        <taxon>Deinococci</taxon>
        <taxon>Deinococcales</taxon>
        <taxon>Deinococcaceae</taxon>
        <taxon>Deinococcus</taxon>
    </lineage>
</organism>
<keyword evidence="7" id="KW-1185">Reference proteome</keyword>
<dbReference type="FunFam" id="1.10.600.10:FF:000020">
    <property type="entry name" value="Phytoene synthase"/>
    <property type="match status" value="1"/>
</dbReference>
<comment type="cofactor">
    <cofactor evidence="5">
        <name>ATP</name>
        <dbReference type="ChEBI" id="CHEBI:30616"/>
    </cofactor>
</comment>
<name>A0A2T3WAW0_9DEIO</name>
<keyword evidence="4" id="KW-0125">Carotenoid biosynthesis</keyword>
<dbReference type="InterPro" id="IPR008949">
    <property type="entry name" value="Isoprenoid_synthase_dom_sf"/>
</dbReference>
<dbReference type="GO" id="GO:0016117">
    <property type="term" value="P:carotenoid biosynthetic process"/>
    <property type="evidence" value="ECO:0007669"/>
    <property type="project" value="UniProtKB-KW"/>
</dbReference>
<dbReference type="InterPro" id="IPR002060">
    <property type="entry name" value="Squ/phyt_synthse"/>
</dbReference>
<evidence type="ECO:0000313" key="6">
    <source>
        <dbReference type="EMBL" id="PTA69035.1"/>
    </source>
</evidence>
<dbReference type="SFLD" id="SFLDS00005">
    <property type="entry name" value="Isoprenoid_Synthase_Type_I"/>
    <property type="match status" value="1"/>
</dbReference>
<sequence length="319" mass="35175">MRDVLCVPAPYTRCSRTANVTDATLSSFRAPHLDRAVAHCRDVTRTHSKTFYLGSRFFPVQQRRAVWAVYAACRDGDDIVDEASGEAARAGLERWWTRIQAAFAGQPGAHPTDVALAWAAQTYPIPLSAFAELHEGLRMDLEARAYHDMADLTLYCRRVAGVVGFMIAPISGFEGGERTLDHALKLGQAMQLTNILRDVGEDLTRGRVYLPAGLLAEYGVSRADLERGEVTPEYRALMRHLSELARSWYAEGRTGIPCLHGSARLAVAAAARAYEGILDDLARGGFDNFGRRAHVSGTRKLLLLPRAWWELRAAPAPLS</sequence>
<protein>
    <submittedName>
        <fullName evidence="6">Phytoene/squalene synthase family protein</fullName>
    </submittedName>
</protein>
<keyword evidence="3" id="KW-0808">Transferase</keyword>
<evidence type="ECO:0000256" key="4">
    <source>
        <dbReference type="ARBA" id="ARBA00022746"/>
    </source>
</evidence>
<evidence type="ECO:0000256" key="2">
    <source>
        <dbReference type="ARBA" id="ARBA00006251"/>
    </source>
</evidence>
<dbReference type="Gene3D" id="1.10.600.10">
    <property type="entry name" value="Farnesyl Diphosphate Synthase"/>
    <property type="match status" value="1"/>
</dbReference>
<evidence type="ECO:0000313" key="7">
    <source>
        <dbReference type="Proteomes" id="UP000240317"/>
    </source>
</evidence>
<evidence type="ECO:0000256" key="3">
    <source>
        <dbReference type="ARBA" id="ARBA00022679"/>
    </source>
</evidence>
<dbReference type="GO" id="GO:0051996">
    <property type="term" value="F:squalene synthase [NAD(P)H] activity"/>
    <property type="evidence" value="ECO:0007669"/>
    <property type="project" value="InterPro"/>
</dbReference>
<dbReference type="InterPro" id="IPR033904">
    <property type="entry name" value="Trans_IPPS_HH"/>
</dbReference>
<dbReference type="GO" id="GO:0004311">
    <property type="term" value="F:geranylgeranyl diphosphate synthase activity"/>
    <property type="evidence" value="ECO:0007669"/>
    <property type="project" value="InterPro"/>
</dbReference>
<comment type="similarity">
    <text evidence="2">Belongs to the phytoene/squalene synthase family.</text>
</comment>
<dbReference type="OrthoDB" id="9787280at2"/>
<dbReference type="SFLD" id="SFLDG01018">
    <property type="entry name" value="Squalene/Phytoene_Synthase_Lik"/>
    <property type="match status" value="1"/>
</dbReference>
<proteinExistence type="inferred from homology"/>
<evidence type="ECO:0000256" key="1">
    <source>
        <dbReference type="ARBA" id="ARBA00004684"/>
    </source>
</evidence>
<dbReference type="AlphaFoldDB" id="A0A2T3WAW0"/>
<dbReference type="Proteomes" id="UP000240317">
    <property type="component" value="Unassembled WGS sequence"/>
</dbReference>
<dbReference type="InterPro" id="IPR044843">
    <property type="entry name" value="Trans_IPPS_bact-type"/>
</dbReference>
<gene>
    <name evidence="6" type="ORF">C8263_04375</name>
</gene>
<evidence type="ECO:0000256" key="5">
    <source>
        <dbReference type="ARBA" id="ARBA00053028"/>
    </source>
</evidence>